<keyword evidence="5" id="KW-0479">Metal-binding</keyword>
<dbReference type="Proteomes" id="UP000001819">
    <property type="component" value="Chromosome 4"/>
</dbReference>
<evidence type="ECO:0000256" key="5">
    <source>
        <dbReference type="ARBA" id="ARBA00022723"/>
    </source>
</evidence>
<evidence type="ECO:0000256" key="1">
    <source>
        <dbReference type="ARBA" id="ARBA00001968"/>
    </source>
</evidence>
<dbReference type="InParanoid" id="A0A6I8UXJ3"/>
<dbReference type="InterPro" id="IPR045249">
    <property type="entry name" value="HARBI1-like"/>
</dbReference>
<sequence length="412" mass="46589">MAKEIQLIHDILKIAQVAADLEDRDKAEDLPWKENARRKGHAPIRTIPKACTFTDDTSLRALHGMTWTAFGKLLKQLRGRLDRKNPTLLPAETRLQMALRYLTTGDSFSTLAGIYRVGKSSIKYIVEEVIKAIVKELKGVCLQTPQTEEEWLDVAKQFEELWNFPHCLGSLDGHHIAFRSKTVKDDSYTNYRQFQSIIMLALVDAHHRFLYVDASSPGGATDAFTDSTLYNGLESNLLNIPHEKPLLGLNEELPHVVLADKGFELQPWLMKQHEIPSTIEKKIFNYRLNRAHRVVVNALGIMSSSFRALQTEIKLEASMVEKLVIATSILHNFLVREEPEYLKGLEKEDTDLVTLIPGEWRKNSLFMELAPHGAPIQLDGSENVACSIRDGFTMYVNASGAVPWQMDAVNPM</sequence>
<dbReference type="GO" id="GO:0046872">
    <property type="term" value="F:metal ion binding"/>
    <property type="evidence" value="ECO:0007669"/>
    <property type="project" value="UniProtKB-KW"/>
</dbReference>
<name>A0A6I8UXJ3_DROPS</name>
<evidence type="ECO:0000256" key="6">
    <source>
        <dbReference type="ARBA" id="ARBA00022801"/>
    </source>
</evidence>
<dbReference type="AlphaFoldDB" id="A0A6I8UXJ3"/>
<dbReference type="PANTHER" id="PTHR22930:SF269">
    <property type="entry name" value="NUCLEASE HARBI1-LIKE PROTEIN"/>
    <property type="match status" value="1"/>
</dbReference>
<dbReference type="Pfam" id="PF13359">
    <property type="entry name" value="DDE_Tnp_4"/>
    <property type="match status" value="1"/>
</dbReference>
<evidence type="ECO:0000256" key="4">
    <source>
        <dbReference type="ARBA" id="ARBA00022722"/>
    </source>
</evidence>
<evidence type="ECO:0000313" key="9">
    <source>
        <dbReference type="Proteomes" id="UP000001819"/>
    </source>
</evidence>
<evidence type="ECO:0000256" key="2">
    <source>
        <dbReference type="ARBA" id="ARBA00004123"/>
    </source>
</evidence>
<feature type="domain" description="DDE Tnp4" evidence="8">
    <location>
        <begin position="171"/>
        <end position="332"/>
    </location>
</feature>
<protein>
    <submittedName>
        <fullName evidence="10">Nuclease HARBI1 isoform X1</fullName>
    </submittedName>
</protein>
<dbReference type="GO" id="GO:0016787">
    <property type="term" value="F:hydrolase activity"/>
    <property type="evidence" value="ECO:0007669"/>
    <property type="project" value="UniProtKB-KW"/>
</dbReference>
<keyword evidence="6" id="KW-0378">Hydrolase</keyword>
<dbReference type="GO" id="GO:0004518">
    <property type="term" value="F:nuclease activity"/>
    <property type="evidence" value="ECO:0007669"/>
    <property type="project" value="UniProtKB-KW"/>
</dbReference>
<evidence type="ECO:0000256" key="3">
    <source>
        <dbReference type="ARBA" id="ARBA00006958"/>
    </source>
</evidence>
<keyword evidence="7" id="KW-0539">Nucleus</keyword>
<evidence type="ECO:0000259" key="8">
    <source>
        <dbReference type="Pfam" id="PF13359"/>
    </source>
</evidence>
<dbReference type="PANTHER" id="PTHR22930">
    <property type="match status" value="1"/>
</dbReference>
<gene>
    <name evidence="10" type="primary">LOC6903363</name>
</gene>
<dbReference type="GO" id="GO:0005634">
    <property type="term" value="C:nucleus"/>
    <property type="evidence" value="ECO:0007669"/>
    <property type="project" value="UniProtKB-SubCell"/>
</dbReference>
<dbReference type="InterPro" id="IPR027806">
    <property type="entry name" value="HARBI1_dom"/>
</dbReference>
<accession>A0A6I8UXJ3</accession>
<organism evidence="9 10">
    <name type="scientific">Drosophila pseudoobscura pseudoobscura</name>
    <name type="common">Fruit fly</name>
    <dbReference type="NCBI Taxonomy" id="46245"/>
    <lineage>
        <taxon>Eukaryota</taxon>
        <taxon>Metazoa</taxon>
        <taxon>Ecdysozoa</taxon>
        <taxon>Arthropoda</taxon>
        <taxon>Hexapoda</taxon>
        <taxon>Insecta</taxon>
        <taxon>Pterygota</taxon>
        <taxon>Neoptera</taxon>
        <taxon>Endopterygota</taxon>
        <taxon>Diptera</taxon>
        <taxon>Brachycera</taxon>
        <taxon>Muscomorpha</taxon>
        <taxon>Ephydroidea</taxon>
        <taxon>Drosophilidae</taxon>
        <taxon>Drosophila</taxon>
        <taxon>Sophophora</taxon>
    </lineage>
</organism>
<comment type="cofactor">
    <cofactor evidence="1">
        <name>a divalent metal cation</name>
        <dbReference type="ChEBI" id="CHEBI:60240"/>
    </cofactor>
</comment>
<reference evidence="10" key="1">
    <citation type="submission" date="2025-08" db="UniProtKB">
        <authorList>
            <consortium name="RefSeq"/>
        </authorList>
    </citation>
    <scope>IDENTIFICATION</scope>
    <source>
        <strain evidence="10">MV-25-SWS-2005</strain>
        <tissue evidence="10">Whole body</tissue>
    </source>
</reference>
<evidence type="ECO:0000256" key="7">
    <source>
        <dbReference type="ARBA" id="ARBA00023242"/>
    </source>
</evidence>
<proteinExistence type="inferred from homology"/>
<dbReference type="RefSeq" id="XP_002132244.2">
    <property type="nucleotide sequence ID" value="XM_002132208.3"/>
</dbReference>
<dbReference type="KEGG" id="dpo:6903363"/>
<keyword evidence="9" id="KW-1185">Reference proteome</keyword>
<evidence type="ECO:0000313" key="10">
    <source>
        <dbReference type="RefSeq" id="XP_002132244.2"/>
    </source>
</evidence>
<comment type="similarity">
    <text evidence="3">Belongs to the HARBI1 family.</text>
</comment>
<keyword evidence="4" id="KW-0540">Nuclease</keyword>
<comment type="subcellular location">
    <subcellularLocation>
        <location evidence="2">Nucleus</location>
    </subcellularLocation>
</comment>